<proteinExistence type="predicted"/>
<name>A0A0A9CBE7_ARUDO</name>
<protein>
    <submittedName>
        <fullName evidence="2">Uncharacterized protein</fullName>
    </submittedName>
</protein>
<accession>A0A0A9CBE7</accession>
<sequence length="51" mass="5874">MHHTFLMFTFIIVNLLEIALVLLWVILITSREVSIEQLAGEKLAWDGTTDM</sequence>
<feature type="transmembrane region" description="Helical" evidence="1">
    <location>
        <begin position="6"/>
        <end position="28"/>
    </location>
</feature>
<organism evidence="2">
    <name type="scientific">Arundo donax</name>
    <name type="common">Giant reed</name>
    <name type="synonym">Donax arundinaceus</name>
    <dbReference type="NCBI Taxonomy" id="35708"/>
    <lineage>
        <taxon>Eukaryota</taxon>
        <taxon>Viridiplantae</taxon>
        <taxon>Streptophyta</taxon>
        <taxon>Embryophyta</taxon>
        <taxon>Tracheophyta</taxon>
        <taxon>Spermatophyta</taxon>
        <taxon>Magnoliopsida</taxon>
        <taxon>Liliopsida</taxon>
        <taxon>Poales</taxon>
        <taxon>Poaceae</taxon>
        <taxon>PACMAD clade</taxon>
        <taxon>Arundinoideae</taxon>
        <taxon>Arundineae</taxon>
        <taxon>Arundo</taxon>
    </lineage>
</organism>
<reference evidence="2" key="1">
    <citation type="submission" date="2014-09" db="EMBL/GenBank/DDBJ databases">
        <authorList>
            <person name="Magalhaes I.L.F."/>
            <person name="Oliveira U."/>
            <person name="Santos F.R."/>
            <person name="Vidigal T.H.D.A."/>
            <person name="Brescovit A.D."/>
            <person name="Santos A.J."/>
        </authorList>
    </citation>
    <scope>NUCLEOTIDE SEQUENCE</scope>
    <source>
        <tissue evidence="2">Shoot tissue taken approximately 20 cm above the soil surface</tissue>
    </source>
</reference>
<keyword evidence="1" id="KW-1133">Transmembrane helix</keyword>
<evidence type="ECO:0000256" key="1">
    <source>
        <dbReference type="SAM" id="Phobius"/>
    </source>
</evidence>
<evidence type="ECO:0000313" key="2">
    <source>
        <dbReference type="EMBL" id="JAD71783.1"/>
    </source>
</evidence>
<keyword evidence="1" id="KW-0472">Membrane</keyword>
<reference evidence="2" key="2">
    <citation type="journal article" date="2015" name="Data Brief">
        <title>Shoot transcriptome of the giant reed, Arundo donax.</title>
        <authorList>
            <person name="Barrero R.A."/>
            <person name="Guerrero F.D."/>
            <person name="Moolhuijzen P."/>
            <person name="Goolsby J.A."/>
            <person name="Tidwell J."/>
            <person name="Bellgard S.E."/>
            <person name="Bellgard M.I."/>
        </authorList>
    </citation>
    <scope>NUCLEOTIDE SEQUENCE</scope>
    <source>
        <tissue evidence="2">Shoot tissue taken approximately 20 cm above the soil surface</tissue>
    </source>
</reference>
<dbReference type="EMBL" id="GBRH01226112">
    <property type="protein sequence ID" value="JAD71783.1"/>
    <property type="molecule type" value="Transcribed_RNA"/>
</dbReference>
<dbReference type="AlphaFoldDB" id="A0A0A9CBE7"/>
<keyword evidence="1" id="KW-0812">Transmembrane</keyword>